<accession>A0ACC0C6D7</accession>
<dbReference type="EMBL" id="CM044701">
    <property type="protein sequence ID" value="KAI5680510.1"/>
    <property type="molecule type" value="Genomic_DNA"/>
</dbReference>
<name>A0ACC0C6D7_CATRO</name>
<evidence type="ECO:0000313" key="2">
    <source>
        <dbReference type="Proteomes" id="UP001060085"/>
    </source>
</evidence>
<keyword evidence="2" id="KW-1185">Reference proteome</keyword>
<gene>
    <name evidence="1" type="ORF">M9H77_01737</name>
</gene>
<sequence>MFPHNCKSRILVFLVCQRRVSSEAVSVSSSNTTLLNGENRSFCRFQYPGFQFLKRRVHNFSSEDEFSELGPPVAGNYATQLKLATEKPEPFLKTDPLGKASASRRGLSDIYLELHRTSQSSNAKFQNCHEVDPKNSESRVRELQNHPLNAIRMVTIRIQGIGKDTTDPMIHTICKSFGALEGFARADEDSVDALFRVTDGIDARGLVRRLNNVVINDCHWSACQISRDASSTALSESEEVGSKLVLQINRRLAEFKQELDYKRVYFEDLEYLHMEILHLKGLPTVRSAFDED</sequence>
<dbReference type="Proteomes" id="UP001060085">
    <property type="component" value="Linkage Group LG01"/>
</dbReference>
<reference evidence="2" key="1">
    <citation type="journal article" date="2023" name="Nat. Plants">
        <title>Single-cell RNA sequencing provides a high-resolution roadmap for understanding the multicellular compartmentation of specialized metabolism.</title>
        <authorList>
            <person name="Sun S."/>
            <person name="Shen X."/>
            <person name="Li Y."/>
            <person name="Li Y."/>
            <person name="Wang S."/>
            <person name="Li R."/>
            <person name="Zhang H."/>
            <person name="Shen G."/>
            <person name="Guo B."/>
            <person name="Wei J."/>
            <person name="Xu J."/>
            <person name="St-Pierre B."/>
            <person name="Chen S."/>
            <person name="Sun C."/>
        </authorList>
    </citation>
    <scope>NUCLEOTIDE SEQUENCE [LARGE SCALE GENOMIC DNA]</scope>
</reference>
<comment type="caution">
    <text evidence="1">The sequence shown here is derived from an EMBL/GenBank/DDBJ whole genome shotgun (WGS) entry which is preliminary data.</text>
</comment>
<evidence type="ECO:0000313" key="1">
    <source>
        <dbReference type="EMBL" id="KAI5680510.1"/>
    </source>
</evidence>
<proteinExistence type="predicted"/>
<protein>
    <submittedName>
        <fullName evidence="1">Uncharacterized protein</fullName>
    </submittedName>
</protein>
<organism evidence="1 2">
    <name type="scientific">Catharanthus roseus</name>
    <name type="common">Madagascar periwinkle</name>
    <name type="synonym">Vinca rosea</name>
    <dbReference type="NCBI Taxonomy" id="4058"/>
    <lineage>
        <taxon>Eukaryota</taxon>
        <taxon>Viridiplantae</taxon>
        <taxon>Streptophyta</taxon>
        <taxon>Embryophyta</taxon>
        <taxon>Tracheophyta</taxon>
        <taxon>Spermatophyta</taxon>
        <taxon>Magnoliopsida</taxon>
        <taxon>eudicotyledons</taxon>
        <taxon>Gunneridae</taxon>
        <taxon>Pentapetalae</taxon>
        <taxon>asterids</taxon>
        <taxon>lamiids</taxon>
        <taxon>Gentianales</taxon>
        <taxon>Apocynaceae</taxon>
        <taxon>Rauvolfioideae</taxon>
        <taxon>Vinceae</taxon>
        <taxon>Catharanthinae</taxon>
        <taxon>Catharanthus</taxon>
    </lineage>
</organism>